<organism evidence="1 2">
    <name type="scientific">Streptomyces camponoticapitis</name>
    <dbReference type="NCBI Taxonomy" id="1616125"/>
    <lineage>
        <taxon>Bacteria</taxon>
        <taxon>Bacillati</taxon>
        <taxon>Actinomycetota</taxon>
        <taxon>Actinomycetes</taxon>
        <taxon>Kitasatosporales</taxon>
        <taxon>Streptomycetaceae</taxon>
        <taxon>Streptomyces</taxon>
    </lineage>
</organism>
<comment type="caution">
    <text evidence="1">The sequence shown here is derived from an EMBL/GenBank/DDBJ whole genome shotgun (WGS) entry which is preliminary data.</text>
</comment>
<reference evidence="2" key="1">
    <citation type="journal article" date="2019" name="Int. J. Syst. Evol. Microbiol.">
        <title>The Global Catalogue of Microorganisms (GCM) 10K type strain sequencing project: providing services to taxonomists for standard genome sequencing and annotation.</title>
        <authorList>
            <consortium name="The Broad Institute Genomics Platform"/>
            <consortium name="The Broad Institute Genome Sequencing Center for Infectious Disease"/>
            <person name="Wu L."/>
            <person name="Ma J."/>
        </authorList>
    </citation>
    <scope>NUCLEOTIDE SEQUENCE [LARGE SCALE GENOMIC DNA]</scope>
    <source>
        <strain evidence="2">CGMCC 4.7275</strain>
    </source>
</reference>
<dbReference type="Proteomes" id="UP000660265">
    <property type="component" value="Unassembled WGS sequence"/>
</dbReference>
<evidence type="ECO:0008006" key="3">
    <source>
        <dbReference type="Google" id="ProtNLM"/>
    </source>
</evidence>
<evidence type="ECO:0000313" key="1">
    <source>
        <dbReference type="EMBL" id="GGJ82192.1"/>
    </source>
</evidence>
<dbReference type="EMBL" id="BMMV01000003">
    <property type="protein sequence ID" value="GGJ82192.1"/>
    <property type="molecule type" value="Genomic_DNA"/>
</dbReference>
<sequence length="51" mass="5544">MICARCDKPIARGQAEKRSVEQGSGGGGTVWLHKTLCSKRLTGRTYSPPRV</sequence>
<keyword evidence="2" id="KW-1185">Reference proteome</keyword>
<protein>
    <recommendedName>
        <fullName evidence="3">DUF448 domain-containing protein</fullName>
    </recommendedName>
</protein>
<evidence type="ECO:0000313" key="2">
    <source>
        <dbReference type="Proteomes" id="UP000660265"/>
    </source>
</evidence>
<proteinExistence type="predicted"/>
<accession>A0ABQ2E3D4</accession>
<name>A0ABQ2E3D4_9ACTN</name>
<gene>
    <name evidence="1" type="ORF">GCM10011583_12190</name>
</gene>